<protein>
    <submittedName>
        <fullName evidence="1">Uncharacterized protein</fullName>
    </submittedName>
</protein>
<organism evidence="1 2">
    <name type="scientific">Pseudoduganella aquatica</name>
    <dbReference type="NCBI Taxonomy" id="2660641"/>
    <lineage>
        <taxon>Bacteria</taxon>
        <taxon>Pseudomonadati</taxon>
        <taxon>Pseudomonadota</taxon>
        <taxon>Betaproteobacteria</taxon>
        <taxon>Burkholderiales</taxon>
        <taxon>Oxalobacteraceae</taxon>
        <taxon>Telluria group</taxon>
        <taxon>Pseudoduganella</taxon>
    </lineage>
</organism>
<proteinExistence type="predicted"/>
<dbReference type="EMBL" id="WWCU01000029">
    <property type="protein sequence ID" value="MYN09890.1"/>
    <property type="molecule type" value="Genomic_DNA"/>
</dbReference>
<dbReference type="RefSeq" id="WP_161074190.1">
    <property type="nucleotide sequence ID" value="NZ_WWCU01000029.1"/>
</dbReference>
<keyword evidence="2" id="KW-1185">Reference proteome</keyword>
<name>A0A7X4HGT1_9BURK</name>
<accession>A0A7X4HGT1</accession>
<evidence type="ECO:0000313" key="1">
    <source>
        <dbReference type="EMBL" id="MYN09890.1"/>
    </source>
</evidence>
<comment type="caution">
    <text evidence="1">The sequence shown here is derived from an EMBL/GenBank/DDBJ whole genome shotgun (WGS) entry which is preliminary data.</text>
</comment>
<dbReference type="AlphaFoldDB" id="A0A7X4HGT1"/>
<evidence type="ECO:0000313" key="2">
    <source>
        <dbReference type="Proteomes" id="UP000450676"/>
    </source>
</evidence>
<sequence length="52" mass="5643">MIFPRHPKPVVPAKAVATQVVQQKQDGKVMDKHVLVIPTSKPPAPPLPPAKE</sequence>
<reference evidence="1 2" key="1">
    <citation type="submission" date="2019-12" db="EMBL/GenBank/DDBJ databases">
        <title>Novel species isolated from a subtropical stream in China.</title>
        <authorList>
            <person name="Lu H."/>
        </authorList>
    </citation>
    <scope>NUCLEOTIDE SEQUENCE [LARGE SCALE GENOMIC DNA]</scope>
    <source>
        <strain evidence="1 2">FT127W</strain>
    </source>
</reference>
<dbReference type="Proteomes" id="UP000450676">
    <property type="component" value="Unassembled WGS sequence"/>
</dbReference>
<gene>
    <name evidence="1" type="ORF">GTP77_21460</name>
</gene>